<proteinExistence type="predicted"/>
<dbReference type="AlphaFoldDB" id="A0A067TJW7"/>
<dbReference type="HOGENOM" id="CLU_201339_0_0_1"/>
<dbReference type="InterPro" id="IPR035971">
    <property type="entry name" value="CBD_sf"/>
</dbReference>
<sequence length="73" mass="7676">MRIRLSIIFSAAFISIAASEVNGQAAVWSQCGGVGFSGPAVCVTGWTCVYLNQYYSQCIPNTPGGPGQAPNYK</sequence>
<evidence type="ECO:0000256" key="2">
    <source>
        <dbReference type="SAM" id="SignalP"/>
    </source>
</evidence>
<evidence type="ECO:0000259" key="3">
    <source>
        <dbReference type="PROSITE" id="PS51164"/>
    </source>
</evidence>
<evidence type="ECO:0000313" key="4">
    <source>
        <dbReference type="EMBL" id="KDR79273.1"/>
    </source>
</evidence>
<feature type="chain" id="PRO_5001646969" description="CBM1 domain-containing protein" evidence="2">
    <location>
        <begin position="20"/>
        <end position="73"/>
    </location>
</feature>
<name>A0A067TJW7_GALM3</name>
<dbReference type="PROSITE" id="PS00562">
    <property type="entry name" value="CBM1_1"/>
    <property type="match status" value="1"/>
</dbReference>
<keyword evidence="1 2" id="KW-0732">Signal</keyword>
<dbReference type="GO" id="GO:0005576">
    <property type="term" value="C:extracellular region"/>
    <property type="evidence" value="ECO:0007669"/>
    <property type="project" value="InterPro"/>
</dbReference>
<dbReference type="GO" id="GO:0030248">
    <property type="term" value="F:cellulose binding"/>
    <property type="evidence" value="ECO:0007669"/>
    <property type="project" value="InterPro"/>
</dbReference>
<gene>
    <name evidence="4" type="ORF">GALMADRAFT_223501</name>
</gene>
<organism evidence="4 5">
    <name type="scientific">Galerina marginata (strain CBS 339.88)</name>
    <dbReference type="NCBI Taxonomy" id="685588"/>
    <lineage>
        <taxon>Eukaryota</taxon>
        <taxon>Fungi</taxon>
        <taxon>Dikarya</taxon>
        <taxon>Basidiomycota</taxon>
        <taxon>Agaricomycotina</taxon>
        <taxon>Agaricomycetes</taxon>
        <taxon>Agaricomycetidae</taxon>
        <taxon>Agaricales</taxon>
        <taxon>Agaricineae</taxon>
        <taxon>Strophariaceae</taxon>
        <taxon>Galerina</taxon>
    </lineage>
</organism>
<dbReference type="OrthoDB" id="2119228at2759"/>
<protein>
    <recommendedName>
        <fullName evidence="3">CBM1 domain-containing protein</fullName>
    </recommendedName>
</protein>
<keyword evidence="5" id="KW-1185">Reference proteome</keyword>
<dbReference type="EMBL" id="KL142373">
    <property type="protein sequence ID" value="KDR79273.1"/>
    <property type="molecule type" value="Genomic_DNA"/>
</dbReference>
<accession>A0A067TJW7</accession>
<feature type="signal peptide" evidence="2">
    <location>
        <begin position="1"/>
        <end position="19"/>
    </location>
</feature>
<feature type="domain" description="CBM1" evidence="3">
    <location>
        <begin position="23"/>
        <end position="59"/>
    </location>
</feature>
<dbReference type="Pfam" id="PF00734">
    <property type="entry name" value="CBM_1"/>
    <property type="match status" value="1"/>
</dbReference>
<dbReference type="Proteomes" id="UP000027222">
    <property type="component" value="Unassembled WGS sequence"/>
</dbReference>
<dbReference type="GO" id="GO:0005975">
    <property type="term" value="P:carbohydrate metabolic process"/>
    <property type="evidence" value="ECO:0007669"/>
    <property type="project" value="InterPro"/>
</dbReference>
<evidence type="ECO:0000313" key="5">
    <source>
        <dbReference type="Proteomes" id="UP000027222"/>
    </source>
</evidence>
<reference evidence="5" key="1">
    <citation type="journal article" date="2014" name="Proc. Natl. Acad. Sci. U.S.A.">
        <title>Extensive sampling of basidiomycete genomes demonstrates inadequacy of the white-rot/brown-rot paradigm for wood decay fungi.</title>
        <authorList>
            <person name="Riley R."/>
            <person name="Salamov A.A."/>
            <person name="Brown D.W."/>
            <person name="Nagy L.G."/>
            <person name="Floudas D."/>
            <person name="Held B.W."/>
            <person name="Levasseur A."/>
            <person name="Lombard V."/>
            <person name="Morin E."/>
            <person name="Otillar R."/>
            <person name="Lindquist E.A."/>
            <person name="Sun H."/>
            <person name="LaButti K.M."/>
            <person name="Schmutz J."/>
            <person name="Jabbour D."/>
            <person name="Luo H."/>
            <person name="Baker S.E."/>
            <person name="Pisabarro A.G."/>
            <person name="Walton J.D."/>
            <person name="Blanchette R.A."/>
            <person name="Henrissat B."/>
            <person name="Martin F."/>
            <person name="Cullen D."/>
            <person name="Hibbett D.S."/>
            <person name="Grigoriev I.V."/>
        </authorList>
    </citation>
    <scope>NUCLEOTIDE SEQUENCE [LARGE SCALE GENOMIC DNA]</scope>
    <source>
        <strain evidence="5">CBS 339.88</strain>
    </source>
</reference>
<evidence type="ECO:0000256" key="1">
    <source>
        <dbReference type="ARBA" id="ARBA00022729"/>
    </source>
</evidence>
<dbReference type="SUPFAM" id="SSF57180">
    <property type="entry name" value="Cellulose-binding domain"/>
    <property type="match status" value="1"/>
</dbReference>
<dbReference type="SMART" id="SM00236">
    <property type="entry name" value="fCBD"/>
    <property type="match status" value="1"/>
</dbReference>
<dbReference type="InterPro" id="IPR000254">
    <property type="entry name" value="CBD"/>
</dbReference>
<dbReference type="PROSITE" id="PS51164">
    <property type="entry name" value="CBM1_2"/>
    <property type="match status" value="1"/>
</dbReference>